<dbReference type="EMBL" id="GDHC01021461">
    <property type="protein sequence ID" value="JAP97167.1"/>
    <property type="molecule type" value="Transcribed_RNA"/>
</dbReference>
<feature type="non-terminal residue" evidence="8">
    <location>
        <position position="1"/>
    </location>
</feature>
<reference evidence="8" key="1">
    <citation type="journal article" date="2016" name="Gigascience">
        <title>De novo construction of an expanded transcriptome assembly for the western tarnished plant bug, Lygus hesperus.</title>
        <authorList>
            <person name="Tassone E.E."/>
            <person name="Geib S.M."/>
            <person name="Hall B."/>
            <person name="Fabrick J.A."/>
            <person name="Brent C.S."/>
            <person name="Hull J.J."/>
        </authorList>
    </citation>
    <scope>NUCLEOTIDE SEQUENCE</scope>
</reference>
<gene>
    <name evidence="8" type="primary">IFI30_2</name>
    <name evidence="8" type="ORF">g.37961</name>
</gene>
<feature type="signal peptide" evidence="7">
    <location>
        <begin position="1"/>
        <end position="29"/>
    </location>
</feature>
<evidence type="ECO:0000313" key="8">
    <source>
        <dbReference type="EMBL" id="JAP97167.1"/>
    </source>
</evidence>
<evidence type="ECO:0000256" key="4">
    <source>
        <dbReference type="ARBA" id="ARBA00022729"/>
    </source>
</evidence>
<accession>A0A146KL20</accession>
<dbReference type="AlphaFoldDB" id="A0A146KL20"/>
<evidence type="ECO:0000256" key="6">
    <source>
        <dbReference type="SAM" id="MobiDB-lite"/>
    </source>
</evidence>
<proteinExistence type="inferred from homology"/>
<dbReference type="PANTHER" id="PTHR13234:SF8">
    <property type="entry name" value="GAMMA-INTERFERON-INDUCIBLE LYSOSOMAL THIOL REDUCTASE"/>
    <property type="match status" value="1"/>
</dbReference>
<dbReference type="Pfam" id="PF03227">
    <property type="entry name" value="GILT"/>
    <property type="match status" value="1"/>
</dbReference>
<dbReference type="GO" id="GO:0005576">
    <property type="term" value="C:extracellular region"/>
    <property type="evidence" value="ECO:0007669"/>
    <property type="project" value="UniProtKB-SubCell"/>
</dbReference>
<keyword evidence="3" id="KW-0964">Secreted</keyword>
<dbReference type="InterPro" id="IPR004911">
    <property type="entry name" value="Interferon-induced_GILT"/>
</dbReference>
<evidence type="ECO:0000256" key="1">
    <source>
        <dbReference type="ARBA" id="ARBA00004613"/>
    </source>
</evidence>
<comment type="similarity">
    <text evidence="2">Belongs to the GILT family.</text>
</comment>
<evidence type="ECO:0000256" key="2">
    <source>
        <dbReference type="ARBA" id="ARBA00005679"/>
    </source>
</evidence>
<evidence type="ECO:0000256" key="3">
    <source>
        <dbReference type="ARBA" id="ARBA00022525"/>
    </source>
</evidence>
<protein>
    <submittedName>
        <fullName evidence="8">Gamma-interferon-inducible lysosomal thiol reductase</fullName>
    </submittedName>
</protein>
<keyword evidence="4 7" id="KW-0732">Signal</keyword>
<feature type="chain" id="PRO_5007526744" evidence="7">
    <location>
        <begin position="30"/>
        <end position="272"/>
    </location>
</feature>
<dbReference type="Gene3D" id="3.40.30.10">
    <property type="entry name" value="Glutaredoxin"/>
    <property type="match status" value="1"/>
</dbReference>
<dbReference type="GO" id="GO:0016671">
    <property type="term" value="F:oxidoreductase activity, acting on a sulfur group of donors, disulfide as acceptor"/>
    <property type="evidence" value="ECO:0007669"/>
    <property type="project" value="InterPro"/>
</dbReference>
<comment type="subcellular location">
    <subcellularLocation>
        <location evidence="1">Secreted</location>
    </subcellularLocation>
</comment>
<feature type="region of interest" description="Disordered" evidence="6">
    <location>
        <begin position="214"/>
        <end position="233"/>
    </location>
</feature>
<dbReference type="PANTHER" id="PTHR13234">
    <property type="entry name" value="GAMMA-INTERFERON INDUCIBLE LYSOSOMAL THIOL REDUCTASE GILT"/>
    <property type="match status" value="1"/>
</dbReference>
<evidence type="ECO:0000256" key="7">
    <source>
        <dbReference type="SAM" id="SignalP"/>
    </source>
</evidence>
<evidence type="ECO:0000256" key="5">
    <source>
        <dbReference type="ARBA" id="ARBA00023180"/>
    </source>
</evidence>
<organism evidence="8">
    <name type="scientific">Lygus hesperus</name>
    <name type="common">Western plant bug</name>
    <dbReference type="NCBI Taxonomy" id="30085"/>
    <lineage>
        <taxon>Eukaryota</taxon>
        <taxon>Metazoa</taxon>
        <taxon>Ecdysozoa</taxon>
        <taxon>Arthropoda</taxon>
        <taxon>Hexapoda</taxon>
        <taxon>Insecta</taxon>
        <taxon>Pterygota</taxon>
        <taxon>Neoptera</taxon>
        <taxon>Paraneoptera</taxon>
        <taxon>Hemiptera</taxon>
        <taxon>Heteroptera</taxon>
        <taxon>Panheteroptera</taxon>
        <taxon>Cimicomorpha</taxon>
        <taxon>Miridae</taxon>
        <taxon>Mirini</taxon>
        <taxon>Lygus</taxon>
    </lineage>
</organism>
<keyword evidence="5" id="KW-0325">Glycoprotein</keyword>
<sequence>HQKTMAEPGRGLHFVIVLSVSIAAQCVRSFQLVEESDEDDSMPNEWLENGEVSLDDSAESFDLDFSMRSGPENEPITLEVYYESMCPYSRRYITNQVEPATSKLKDYVVVRFVPYGNAIMKIAADGQREVRCQHGINECTGNKIHACAIERLPSNQQRVGFISCVMQTVDPKIGGKDCSEPYGLIWEDLESCAESEEGDNLHYQYGEETISLEPPIKGVPTTSINKSRGTDDDQRQMKENLFAVLCQKLWEMSIRPKECGYNGRNRLMGYST</sequence>
<name>A0A146KL20_LYGHE</name>